<organism evidence="1 2">
    <name type="scientific">Pristionchus fissidentatus</name>
    <dbReference type="NCBI Taxonomy" id="1538716"/>
    <lineage>
        <taxon>Eukaryota</taxon>
        <taxon>Metazoa</taxon>
        <taxon>Ecdysozoa</taxon>
        <taxon>Nematoda</taxon>
        <taxon>Chromadorea</taxon>
        <taxon>Rhabditida</taxon>
        <taxon>Rhabditina</taxon>
        <taxon>Diplogasteromorpha</taxon>
        <taxon>Diplogasteroidea</taxon>
        <taxon>Neodiplogasteridae</taxon>
        <taxon>Pristionchus</taxon>
    </lineage>
</organism>
<gene>
    <name evidence="1" type="ORF">PFISCL1PPCAC_4617</name>
</gene>
<evidence type="ECO:0000313" key="2">
    <source>
        <dbReference type="Proteomes" id="UP001432322"/>
    </source>
</evidence>
<dbReference type="Proteomes" id="UP001432322">
    <property type="component" value="Unassembled WGS sequence"/>
</dbReference>
<keyword evidence="2" id="KW-1185">Reference proteome</keyword>
<reference evidence="1" key="1">
    <citation type="submission" date="2023-10" db="EMBL/GenBank/DDBJ databases">
        <title>Genome assembly of Pristionchus species.</title>
        <authorList>
            <person name="Yoshida K."/>
            <person name="Sommer R.J."/>
        </authorList>
    </citation>
    <scope>NUCLEOTIDE SEQUENCE</scope>
    <source>
        <strain evidence="1">RS5133</strain>
    </source>
</reference>
<protein>
    <submittedName>
        <fullName evidence="1">Uncharacterized protein</fullName>
    </submittedName>
</protein>
<feature type="non-terminal residue" evidence="1">
    <location>
        <position position="1"/>
    </location>
</feature>
<comment type="caution">
    <text evidence="1">The sequence shown here is derived from an EMBL/GenBank/DDBJ whole genome shotgun (WGS) entry which is preliminary data.</text>
</comment>
<evidence type="ECO:0000313" key="1">
    <source>
        <dbReference type="EMBL" id="GMT13320.1"/>
    </source>
</evidence>
<proteinExistence type="predicted"/>
<feature type="non-terminal residue" evidence="1">
    <location>
        <position position="88"/>
    </location>
</feature>
<sequence>YSTLRDYSIHRCHDLPTPLYRIHRMLRHRTVQQGSDQGQFQASVPLNWQTAQQGRQKLAHATRQDGQPCRLMHASRQSAEVCPHGTGQ</sequence>
<dbReference type="AlphaFoldDB" id="A0AAV5V647"/>
<dbReference type="EMBL" id="BTSY01000002">
    <property type="protein sequence ID" value="GMT13320.1"/>
    <property type="molecule type" value="Genomic_DNA"/>
</dbReference>
<name>A0AAV5V647_9BILA</name>
<accession>A0AAV5V647</accession>